<sequence length="218" mass="24431">MLLIFDWDGTLSDSTGKIVRCIQTAANKLGIEAPGDEAAKDIIGLALPVAMARLFPGLSDADTRRLTEQYSRDFLDDQEQLSPFYPGVEQVLDQLKRQGYRLAVATGKSRRGLDRVLAAHGWQDYFDATRCADETASKPEPLMLQELLAYFGEGPRSALMVGDTEYDMAMARAIGMHRAAVSYGAHHIDRLRPYEPVLCMDRFVELRDWLTADQHPRP</sequence>
<evidence type="ECO:0000313" key="2">
    <source>
        <dbReference type="Proteomes" id="UP000000466"/>
    </source>
</evidence>
<dbReference type="Gene3D" id="1.10.150.240">
    <property type="entry name" value="Putative phosphatase, domain 2"/>
    <property type="match status" value="1"/>
</dbReference>
<dbReference type="SFLD" id="SFLDG01135">
    <property type="entry name" value="C1.5.6:_HAD__Beta-PGM__Phospha"/>
    <property type="match status" value="1"/>
</dbReference>
<evidence type="ECO:0000313" key="1">
    <source>
        <dbReference type="EMBL" id="AFU97946.1"/>
    </source>
</evidence>
<dbReference type="Proteomes" id="UP000000466">
    <property type="component" value="Chromosome"/>
</dbReference>
<keyword evidence="2" id="KW-1185">Reference proteome</keyword>
<gene>
    <name evidence="1" type="ordered locus">M5M_03685</name>
</gene>
<dbReference type="SFLD" id="SFLDG01129">
    <property type="entry name" value="C1.5:_HAD__Beta-PGM__Phosphata"/>
    <property type="match status" value="1"/>
</dbReference>
<dbReference type="InterPro" id="IPR023198">
    <property type="entry name" value="PGP-like_dom2"/>
</dbReference>
<dbReference type="NCBIfam" id="TIGR01549">
    <property type="entry name" value="HAD-SF-IA-v1"/>
    <property type="match status" value="1"/>
</dbReference>
<dbReference type="AlphaFoldDB" id="K4KG50"/>
<dbReference type="GO" id="GO:0006281">
    <property type="term" value="P:DNA repair"/>
    <property type="evidence" value="ECO:0007669"/>
    <property type="project" value="TreeGrafter"/>
</dbReference>
<dbReference type="GO" id="GO:0005829">
    <property type="term" value="C:cytosol"/>
    <property type="evidence" value="ECO:0007669"/>
    <property type="project" value="TreeGrafter"/>
</dbReference>
<dbReference type="Gene3D" id="3.40.50.1000">
    <property type="entry name" value="HAD superfamily/HAD-like"/>
    <property type="match status" value="1"/>
</dbReference>
<dbReference type="InterPro" id="IPR050155">
    <property type="entry name" value="HAD-like_hydrolase_sf"/>
</dbReference>
<dbReference type="HOGENOM" id="CLU_045011_19_2_6"/>
<keyword evidence="1" id="KW-0378">Hydrolase</keyword>
<dbReference type="InterPro" id="IPR006439">
    <property type="entry name" value="HAD-SF_hydro_IA"/>
</dbReference>
<dbReference type="PANTHER" id="PTHR43434:SF24">
    <property type="entry name" value="HYDROLASE-RELATED"/>
    <property type="match status" value="1"/>
</dbReference>
<dbReference type="InterPro" id="IPR023214">
    <property type="entry name" value="HAD_sf"/>
</dbReference>
<dbReference type="GO" id="GO:0008967">
    <property type="term" value="F:phosphoglycolate phosphatase activity"/>
    <property type="evidence" value="ECO:0007669"/>
    <property type="project" value="TreeGrafter"/>
</dbReference>
<dbReference type="SUPFAM" id="SSF56784">
    <property type="entry name" value="HAD-like"/>
    <property type="match status" value="1"/>
</dbReference>
<dbReference type="EMBL" id="CP003746">
    <property type="protein sequence ID" value="AFU97946.1"/>
    <property type="molecule type" value="Genomic_DNA"/>
</dbReference>
<dbReference type="eggNOG" id="COG0546">
    <property type="taxonomic scope" value="Bacteria"/>
</dbReference>
<organism evidence="1 2">
    <name type="scientific">Simiduia agarivorans (strain DSM 21679 / JCM 13881 / BCRC 17597 / SA1)</name>
    <dbReference type="NCBI Taxonomy" id="1117647"/>
    <lineage>
        <taxon>Bacteria</taxon>
        <taxon>Pseudomonadati</taxon>
        <taxon>Pseudomonadota</taxon>
        <taxon>Gammaproteobacteria</taxon>
        <taxon>Cellvibrionales</taxon>
        <taxon>Cellvibrionaceae</taxon>
        <taxon>Simiduia</taxon>
    </lineage>
</organism>
<dbReference type="OrthoDB" id="9782449at2"/>
<accession>K4KG50</accession>
<dbReference type="RefSeq" id="WP_015046119.1">
    <property type="nucleotide sequence ID" value="NC_018868.3"/>
</dbReference>
<dbReference type="PANTHER" id="PTHR43434">
    <property type="entry name" value="PHOSPHOGLYCOLATE PHOSPHATASE"/>
    <property type="match status" value="1"/>
</dbReference>
<dbReference type="InterPro" id="IPR041492">
    <property type="entry name" value="HAD_2"/>
</dbReference>
<dbReference type="InterPro" id="IPR036412">
    <property type="entry name" value="HAD-like_sf"/>
</dbReference>
<name>K4KG50_SIMAS</name>
<protein>
    <submittedName>
        <fullName evidence="1">HAD hydrolase</fullName>
    </submittedName>
</protein>
<dbReference type="STRING" id="1117647.M5M_03685"/>
<dbReference type="NCBIfam" id="TIGR01509">
    <property type="entry name" value="HAD-SF-IA-v3"/>
    <property type="match status" value="1"/>
</dbReference>
<reference evidence="1 2" key="1">
    <citation type="journal article" date="2013" name="Genome Announc.">
        <title>Complete genome sequence of Simiduia agarivorans SA1(T), a marine bacterium able to degrade a variety of polysaccharides.</title>
        <authorList>
            <person name="Lin S.Y."/>
            <person name="Shieh W.Y."/>
            <person name="Chen J.S."/>
            <person name="Tang S.L."/>
        </authorList>
    </citation>
    <scope>NUCLEOTIDE SEQUENCE [LARGE SCALE GENOMIC DNA]</scope>
    <source>
        <strain evidence="2">DSM 21679 / JCM 13881 / BCRC 17597 / SA1</strain>
    </source>
</reference>
<dbReference type="SFLD" id="SFLDS00003">
    <property type="entry name" value="Haloacid_Dehalogenase"/>
    <property type="match status" value="1"/>
</dbReference>
<dbReference type="KEGG" id="saga:M5M_03685"/>
<proteinExistence type="predicted"/>
<dbReference type="Pfam" id="PF13419">
    <property type="entry name" value="HAD_2"/>
    <property type="match status" value="1"/>
</dbReference>